<feature type="domain" description="FAS1" evidence="1">
    <location>
        <begin position="331"/>
        <end position="469"/>
    </location>
</feature>
<dbReference type="SMART" id="SM00554">
    <property type="entry name" value="FAS1"/>
    <property type="match status" value="4"/>
</dbReference>
<feature type="domain" description="FAS1" evidence="1">
    <location>
        <begin position="32"/>
        <end position="170"/>
    </location>
</feature>
<name>A0A9X2R9V5_9FLAO</name>
<keyword evidence="3" id="KW-1185">Reference proteome</keyword>
<dbReference type="SUPFAM" id="SSF82153">
    <property type="entry name" value="FAS1 domain"/>
    <property type="match status" value="4"/>
</dbReference>
<reference evidence="2" key="1">
    <citation type="submission" date="2022-07" db="EMBL/GenBank/DDBJ databases">
        <title>Gramela sediminis sp. nov., isolated from deep-sea sediment of the Indian Ocean.</title>
        <authorList>
            <person name="Shi H."/>
        </authorList>
    </citation>
    <scope>NUCLEOTIDE SEQUENCE</scope>
    <source>
        <strain evidence="2">GC03-9</strain>
    </source>
</reference>
<dbReference type="PANTHER" id="PTHR10900:SF77">
    <property type="entry name" value="FI19380P1"/>
    <property type="match status" value="1"/>
</dbReference>
<organism evidence="2 3">
    <name type="scientific">Christiangramia oceanisediminis</name>
    <dbReference type="NCBI Taxonomy" id="2920386"/>
    <lineage>
        <taxon>Bacteria</taxon>
        <taxon>Pseudomonadati</taxon>
        <taxon>Bacteroidota</taxon>
        <taxon>Flavobacteriia</taxon>
        <taxon>Flavobacteriales</taxon>
        <taxon>Flavobacteriaceae</taxon>
        <taxon>Christiangramia</taxon>
    </lineage>
</organism>
<dbReference type="RefSeq" id="WP_241552692.1">
    <property type="nucleotide sequence ID" value="NZ_JANCNS010000003.1"/>
</dbReference>
<accession>A0A9X2R9V5</accession>
<proteinExistence type="predicted"/>
<feature type="domain" description="FAS1" evidence="1">
    <location>
        <begin position="471"/>
        <end position="617"/>
    </location>
</feature>
<dbReference type="EMBL" id="JANCNS010000003">
    <property type="protein sequence ID" value="MCP9201023.1"/>
    <property type="molecule type" value="Genomic_DNA"/>
</dbReference>
<sequence length="621" mass="64729">MALILCFGFIACDEDDDFNPGGEVGMDDGPGESNSIVDFAEDNGYTSLVAAIEAAGLTDELSGDTEYTVFAPDNAAFDAFLADNGFASLDAVPQSVLTMVLMNHVQAGSIMSGDLDTGYYTSMAMAGPDSQAVSLYINTDGGVELNGASTVQSADNEVDNGVVHTVDAVIPLPDITTFATADPTFETLVAALTREDDFDYVDLLMTPDGTDPAPFTVFAPTNDAFTDLVAELEISGLGDIDAATLEAVLNYHVITGNNVTSDELMDGMTVTTAGGATLTINVGDNVTITDGMGRVATVVIADVQATNGVIHAIDTVLMPGDDDGGDGGDESNTIADFVENNDDYSSLFAALEAAGLTSVLDGSDEYTVFAPDNDAFAAFLSDNGFASLDDVPDDLLTMVLMNHVQAGSIMSTDLSTSYIESMAEAGPDGGTVSLYVNTDDGVMLNGMSTVTNADIDVDNGIIHAVDAVIGLPTIATFAMADPDFDTLLAALTREDSYGFAGLLSSNDEPAPYTVFAPTNDAFGDLLTELGVSGLADIDADLLEAVLSYHVVTDANVTSDMVQDGMEVDTYLQDESFTININDNDEVIITDARGRESQIIAFDVQATNGVVHAIDTVLLPSE</sequence>
<dbReference type="InterPro" id="IPR000782">
    <property type="entry name" value="FAS1_domain"/>
</dbReference>
<evidence type="ECO:0000259" key="1">
    <source>
        <dbReference type="PROSITE" id="PS50213"/>
    </source>
</evidence>
<evidence type="ECO:0000313" key="3">
    <source>
        <dbReference type="Proteomes" id="UP001155280"/>
    </source>
</evidence>
<dbReference type="InterPro" id="IPR050904">
    <property type="entry name" value="Adhesion/Biosynth-related"/>
</dbReference>
<evidence type="ECO:0000313" key="2">
    <source>
        <dbReference type="EMBL" id="MCP9201023.1"/>
    </source>
</evidence>
<dbReference type="InterPro" id="IPR036378">
    <property type="entry name" value="FAS1_dom_sf"/>
</dbReference>
<dbReference type="PANTHER" id="PTHR10900">
    <property type="entry name" value="PERIOSTIN-RELATED"/>
    <property type="match status" value="1"/>
</dbReference>
<comment type="caution">
    <text evidence="2">The sequence shown here is derived from an EMBL/GenBank/DDBJ whole genome shotgun (WGS) entry which is preliminary data.</text>
</comment>
<protein>
    <submittedName>
        <fullName evidence="2">Fasciclin domain-containing protein</fullName>
    </submittedName>
</protein>
<dbReference type="Pfam" id="PF02469">
    <property type="entry name" value="Fasciclin"/>
    <property type="match status" value="4"/>
</dbReference>
<dbReference type="Gene3D" id="2.30.180.10">
    <property type="entry name" value="FAS1 domain"/>
    <property type="match status" value="4"/>
</dbReference>
<dbReference type="PROSITE" id="PS50213">
    <property type="entry name" value="FAS1"/>
    <property type="match status" value="4"/>
</dbReference>
<dbReference type="Proteomes" id="UP001155280">
    <property type="component" value="Unassembled WGS sequence"/>
</dbReference>
<feature type="domain" description="FAS1" evidence="1">
    <location>
        <begin position="172"/>
        <end position="317"/>
    </location>
</feature>
<dbReference type="AlphaFoldDB" id="A0A9X2R9V5"/>
<gene>
    <name evidence="2" type="ORF">MKO06_13985</name>
</gene>